<dbReference type="Proteomes" id="UP000003560">
    <property type="component" value="Unassembled WGS sequence"/>
</dbReference>
<dbReference type="eggNOG" id="COG1138">
    <property type="taxonomic scope" value="Bacteria"/>
</dbReference>
<dbReference type="Pfam" id="PF01578">
    <property type="entry name" value="Cytochrom_C_asm"/>
    <property type="match status" value="1"/>
</dbReference>
<feature type="transmembrane region" description="Helical" evidence="10">
    <location>
        <begin position="443"/>
        <end position="470"/>
    </location>
</feature>
<sequence>MVSIIGNVMQALALVFALVSAVLLLAGVKLGGARKDRAVRTGYAFTHVSFGLLTACIGVILVCMLTENYSLAYVVSNYPATDSPLQPLYRVSAVWAGRQGSLLLWTWLIAAFGAAQAHARRCAKDDLTCVALGVTEIVVALFTATLVFSASNNPFMATAAEYLNPDGTLVSKIGGMNPLLMHWAMILHPPATFIGYAAMTIPFAYAMAAFITGDLSARWVELCDRLAVFGFIFLSIGMGLGAVWAYVVLGWGGFWAWDAVENASLMSWLTCVAMIHSFTMYRKRGIFKRWSMFAATITFIFVVLGTFITRSGLVQSVHAFAEDPVSTYFFLAIMVASGLAFLLGLLYRHGELGEDDDQVESMVSKNGTYYLTNIVMIMAGVLVAYLTVSSALPSWMPLGGAVVAAGAYNAVARPVAVVVVLLMAVCPLLGWRKTQGPAFLRHMRWPLVVAAVIFAIELVYFALTLVPTYYGILADGGSAAAALAEQGPAVYYFALTVVALASAALLLATSGYLLVRGVRARMKNKGESAPAAVINLFRRSPAQAGGYLCHLGVAVVVIGLVGSMMYVREVTVDLAGEAGESAQVGEYVLTLTGSERYSDSQDNEIMRVELDVARAGEEGRVLGHVAPSMKVAAATSQSTLDAAVLTFPTEDLFIAFQGLNADGSLSINVKVNPLILFTWVGGAVSTLGIVLAFAPRRAT</sequence>
<feature type="transmembrane region" description="Helical" evidence="10">
    <location>
        <begin position="226"/>
        <end position="247"/>
    </location>
</feature>
<comment type="similarity">
    <text evidence="2">Belongs to the CcmF/CycK/Ccl1/NrfE/CcsA family.</text>
</comment>
<feature type="transmembrane region" description="Helical" evidence="10">
    <location>
        <begin position="52"/>
        <end position="75"/>
    </location>
</feature>
<evidence type="ECO:0000256" key="9">
    <source>
        <dbReference type="ARBA" id="ARBA00037230"/>
    </source>
</evidence>
<protein>
    <submittedName>
        <fullName evidence="13">Putative cytochrome c-type biogenesis protein CcmF</fullName>
    </submittedName>
</protein>
<evidence type="ECO:0000256" key="10">
    <source>
        <dbReference type="SAM" id="Phobius"/>
    </source>
</evidence>
<feature type="domain" description="Cytochrome c assembly protein" evidence="11">
    <location>
        <begin position="99"/>
        <end position="311"/>
    </location>
</feature>
<feature type="transmembrane region" description="Helical" evidence="10">
    <location>
        <begin position="547"/>
        <end position="567"/>
    </location>
</feature>
<keyword evidence="3" id="KW-1003">Cell membrane</keyword>
<reference evidence="13 14" key="1">
    <citation type="submission" date="2008-10" db="EMBL/GenBank/DDBJ databases">
        <title>Draft genome sequence of Collinsella stercoris (DSM 13279).</title>
        <authorList>
            <person name="Sudarsanam P."/>
            <person name="Ley R."/>
            <person name="Guruge J."/>
            <person name="Turnbaugh P.J."/>
            <person name="Mahowald M."/>
            <person name="Liep D."/>
            <person name="Gordon J."/>
        </authorList>
    </citation>
    <scope>NUCLEOTIDE SEQUENCE [LARGE SCALE GENOMIC DNA]</scope>
    <source>
        <strain evidence="13 14">DSM 13279</strain>
    </source>
</reference>
<feature type="domain" description="Cytochrome c-type biogenesis protein CcmF C-terminal" evidence="12">
    <location>
        <begin position="347"/>
        <end position="694"/>
    </location>
</feature>
<feature type="transmembrane region" description="Helical" evidence="10">
    <location>
        <begin position="490"/>
        <end position="515"/>
    </location>
</feature>
<feature type="transmembrane region" description="Helical" evidence="10">
    <location>
        <begin position="411"/>
        <end position="431"/>
    </location>
</feature>
<comment type="function">
    <text evidence="9">Required for the biogenesis of c-type cytochromes. Possible subunit of a heme lyase.</text>
</comment>
<dbReference type="Pfam" id="PF16327">
    <property type="entry name" value="CcmF_C"/>
    <property type="match status" value="1"/>
</dbReference>
<dbReference type="AlphaFoldDB" id="B6GDS3"/>
<keyword evidence="8 10" id="KW-0472">Membrane</keyword>
<dbReference type="RefSeq" id="WP_006721882.1">
    <property type="nucleotide sequence ID" value="NZ_DS995479.1"/>
</dbReference>
<dbReference type="InterPro" id="IPR032523">
    <property type="entry name" value="CcmF_C"/>
</dbReference>
<keyword evidence="14" id="KW-1185">Reference proteome</keyword>
<feature type="transmembrane region" description="Helical" evidence="10">
    <location>
        <begin position="95"/>
        <end position="115"/>
    </location>
</feature>
<dbReference type="EMBL" id="ABXJ01000129">
    <property type="protein sequence ID" value="EEA89598.1"/>
    <property type="molecule type" value="Genomic_DNA"/>
</dbReference>
<dbReference type="OrthoDB" id="9814290at2"/>
<evidence type="ECO:0000256" key="2">
    <source>
        <dbReference type="ARBA" id="ARBA00009186"/>
    </source>
</evidence>
<evidence type="ECO:0000256" key="6">
    <source>
        <dbReference type="ARBA" id="ARBA00022748"/>
    </source>
</evidence>
<keyword evidence="5 10" id="KW-0812">Transmembrane</keyword>
<feature type="transmembrane region" description="Helical" evidence="10">
    <location>
        <begin position="12"/>
        <end position="31"/>
    </location>
</feature>
<accession>B6GDS3</accession>
<proteinExistence type="inferred from homology"/>
<evidence type="ECO:0000256" key="5">
    <source>
        <dbReference type="ARBA" id="ARBA00022692"/>
    </source>
</evidence>
<evidence type="ECO:0000256" key="8">
    <source>
        <dbReference type="ARBA" id="ARBA00023136"/>
    </source>
</evidence>
<feature type="non-terminal residue" evidence="13">
    <location>
        <position position="699"/>
    </location>
</feature>
<evidence type="ECO:0000259" key="12">
    <source>
        <dbReference type="Pfam" id="PF16327"/>
    </source>
</evidence>
<evidence type="ECO:0000256" key="3">
    <source>
        <dbReference type="ARBA" id="ARBA00022475"/>
    </source>
</evidence>
<keyword evidence="7 10" id="KW-1133">Transmembrane helix</keyword>
<evidence type="ECO:0000256" key="1">
    <source>
        <dbReference type="ARBA" id="ARBA00004429"/>
    </source>
</evidence>
<keyword evidence="4" id="KW-0997">Cell inner membrane</keyword>
<dbReference type="InterPro" id="IPR003568">
    <property type="entry name" value="Cyt_c_biogenesis_CcmF"/>
</dbReference>
<comment type="caution">
    <text evidence="13">The sequence shown here is derived from an EMBL/GenBank/DDBJ whole genome shotgun (WGS) entry which is preliminary data.</text>
</comment>
<evidence type="ECO:0000313" key="13">
    <source>
        <dbReference type="EMBL" id="EEA89598.1"/>
    </source>
</evidence>
<gene>
    <name evidence="13" type="ORF">COLSTE_02256</name>
</gene>
<evidence type="ECO:0000259" key="11">
    <source>
        <dbReference type="Pfam" id="PF01578"/>
    </source>
</evidence>
<dbReference type="PRINTS" id="PR01410">
    <property type="entry name" value="CCBIOGENESIS"/>
</dbReference>
<dbReference type="GO" id="GO:0017004">
    <property type="term" value="P:cytochrome complex assembly"/>
    <property type="evidence" value="ECO:0007669"/>
    <property type="project" value="UniProtKB-KW"/>
</dbReference>
<dbReference type="HOGENOM" id="CLU_015041_3_0_11"/>
<evidence type="ECO:0000256" key="4">
    <source>
        <dbReference type="ARBA" id="ARBA00022519"/>
    </source>
</evidence>
<feature type="transmembrane region" description="Helical" evidence="10">
    <location>
        <begin position="328"/>
        <end position="347"/>
    </location>
</feature>
<dbReference type="GO" id="GO:0005886">
    <property type="term" value="C:plasma membrane"/>
    <property type="evidence" value="ECO:0007669"/>
    <property type="project" value="UniProtKB-SubCell"/>
</dbReference>
<reference evidence="13 14" key="2">
    <citation type="submission" date="2008-10" db="EMBL/GenBank/DDBJ databases">
        <authorList>
            <person name="Fulton L."/>
            <person name="Clifton S."/>
            <person name="Fulton B."/>
            <person name="Xu J."/>
            <person name="Minx P."/>
            <person name="Pepin K.H."/>
            <person name="Johnson M."/>
            <person name="Thiruvilangam P."/>
            <person name="Bhonagiri V."/>
            <person name="Nash W.E."/>
            <person name="Mardis E.R."/>
            <person name="Wilson R.K."/>
        </authorList>
    </citation>
    <scope>NUCLEOTIDE SEQUENCE [LARGE SCALE GENOMIC DNA]</scope>
    <source>
        <strain evidence="13 14">DSM 13279</strain>
    </source>
</reference>
<dbReference type="GO" id="GO:0020037">
    <property type="term" value="F:heme binding"/>
    <property type="evidence" value="ECO:0007669"/>
    <property type="project" value="InterPro"/>
</dbReference>
<organism evidence="13 14">
    <name type="scientific">Collinsella stercoris DSM 13279</name>
    <dbReference type="NCBI Taxonomy" id="445975"/>
    <lineage>
        <taxon>Bacteria</taxon>
        <taxon>Bacillati</taxon>
        <taxon>Actinomycetota</taxon>
        <taxon>Coriobacteriia</taxon>
        <taxon>Coriobacteriales</taxon>
        <taxon>Coriobacteriaceae</taxon>
        <taxon>Collinsella</taxon>
    </lineage>
</organism>
<feature type="transmembrane region" description="Helical" evidence="10">
    <location>
        <begin position="368"/>
        <end position="391"/>
    </location>
</feature>
<feature type="transmembrane region" description="Helical" evidence="10">
    <location>
        <begin position="259"/>
        <end position="278"/>
    </location>
</feature>
<dbReference type="InterPro" id="IPR002541">
    <property type="entry name" value="Cyt_c_assembly"/>
</dbReference>
<evidence type="ECO:0000256" key="7">
    <source>
        <dbReference type="ARBA" id="ARBA00022989"/>
    </source>
</evidence>
<dbReference type="PANTHER" id="PTHR43653">
    <property type="entry name" value="CYTOCHROME C ASSEMBLY PROTEIN-RELATED"/>
    <property type="match status" value="1"/>
</dbReference>
<dbReference type="PRINTS" id="PR01411">
    <property type="entry name" value="CCMFBIOGNSIS"/>
</dbReference>
<feature type="transmembrane region" description="Helical" evidence="10">
    <location>
        <begin position="290"/>
        <end position="308"/>
    </location>
</feature>
<dbReference type="InterPro" id="IPR003567">
    <property type="entry name" value="Cyt_c_biogenesis"/>
</dbReference>
<comment type="subcellular location">
    <subcellularLocation>
        <location evidence="1">Cell inner membrane</location>
        <topology evidence="1">Multi-pass membrane protein</topology>
    </subcellularLocation>
</comment>
<feature type="transmembrane region" description="Helical" evidence="10">
    <location>
        <begin position="193"/>
        <end position="214"/>
    </location>
</feature>
<evidence type="ECO:0000313" key="14">
    <source>
        <dbReference type="Proteomes" id="UP000003560"/>
    </source>
</evidence>
<feature type="transmembrane region" description="Helical" evidence="10">
    <location>
        <begin position="674"/>
        <end position="694"/>
    </location>
</feature>
<dbReference type="STRING" id="445975.COLSTE_02256"/>
<dbReference type="PANTHER" id="PTHR43653:SF1">
    <property type="entry name" value="CYTOCHROME C-TYPE BIOGENESIS PROTEIN CCMF"/>
    <property type="match status" value="1"/>
</dbReference>
<name>B6GDS3_9ACTN</name>
<dbReference type="GO" id="GO:0015232">
    <property type="term" value="F:heme transmembrane transporter activity"/>
    <property type="evidence" value="ECO:0007669"/>
    <property type="project" value="InterPro"/>
</dbReference>
<feature type="transmembrane region" description="Helical" evidence="10">
    <location>
        <begin position="127"/>
        <end position="148"/>
    </location>
</feature>
<keyword evidence="6" id="KW-0201">Cytochrome c-type biogenesis</keyword>